<evidence type="ECO:0000256" key="1">
    <source>
        <dbReference type="SAM" id="MobiDB-lite"/>
    </source>
</evidence>
<dbReference type="Proteomes" id="UP001208570">
    <property type="component" value="Unassembled WGS sequence"/>
</dbReference>
<comment type="caution">
    <text evidence="2">The sequence shown here is derived from an EMBL/GenBank/DDBJ whole genome shotgun (WGS) entry which is preliminary data.</text>
</comment>
<accession>A0AAD9K7A9</accession>
<evidence type="ECO:0000313" key="2">
    <source>
        <dbReference type="EMBL" id="KAK2165330.1"/>
    </source>
</evidence>
<name>A0AAD9K7A9_9ANNE</name>
<feature type="compositionally biased region" description="Basic residues" evidence="1">
    <location>
        <begin position="30"/>
        <end position="40"/>
    </location>
</feature>
<reference evidence="2" key="1">
    <citation type="journal article" date="2023" name="Mol. Biol. Evol.">
        <title>Third-Generation Sequencing Reveals the Adaptive Role of the Epigenome in Three Deep-Sea Polychaetes.</title>
        <authorList>
            <person name="Perez M."/>
            <person name="Aroh O."/>
            <person name="Sun Y."/>
            <person name="Lan Y."/>
            <person name="Juniper S.K."/>
            <person name="Young C.R."/>
            <person name="Angers B."/>
            <person name="Qian P.Y."/>
        </authorList>
    </citation>
    <scope>NUCLEOTIDE SEQUENCE</scope>
    <source>
        <strain evidence="2">P08H-3</strain>
    </source>
</reference>
<keyword evidence="3" id="KW-1185">Reference proteome</keyword>
<gene>
    <name evidence="2" type="ORF">LSH36_52g09050</name>
</gene>
<sequence length="200" mass="22789">MSVCRDVFLSPEKPCHKVEKESVKNASAKSQKRCNPRNRKQTSFPPLERILLPNTNPLSSPVCQFVAPAIHVQFLQITFIKRNSPNYSRWIIRRGFKLLNAKDNEDGAFSVKPTRKTFSHTAVDMTLKQTVNAYTSSSNTCMRVFIYSKNARKRWKATRSARTVTVSQLLPSVGLVISEEVTRDLRQHTGSVDHQDLDKL</sequence>
<organism evidence="2 3">
    <name type="scientific">Paralvinella palmiformis</name>
    <dbReference type="NCBI Taxonomy" id="53620"/>
    <lineage>
        <taxon>Eukaryota</taxon>
        <taxon>Metazoa</taxon>
        <taxon>Spiralia</taxon>
        <taxon>Lophotrochozoa</taxon>
        <taxon>Annelida</taxon>
        <taxon>Polychaeta</taxon>
        <taxon>Sedentaria</taxon>
        <taxon>Canalipalpata</taxon>
        <taxon>Terebellida</taxon>
        <taxon>Terebelliformia</taxon>
        <taxon>Alvinellidae</taxon>
        <taxon>Paralvinella</taxon>
    </lineage>
</organism>
<feature type="region of interest" description="Disordered" evidence="1">
    <location>
        <begin position="19"/>
        <end position="42"/>
    </location>
</feature>
<proteinExistence type="predicted"/>
<dbReference type="EMBL" id="JAODUP010000052">
    <property type="protein sequence ID" value="KAK2165330.1"/>
    <property type="molecule type" value="Genomic_DNA"/>
</dbReference>
<evidence type="ECO:0000313" key="3">
    <source>
        <dbReference type="Proteomes" id="UP001208570"/>
    </source>
</evidence>
<protein>
    <submittedName>
        <fullName evidence="2">Uncharacterized protein</fullName>
    </submittedName>
</protein>
<dbReference type="AlphaFoldDB" id="A0AAD9K7A9"/>